<reference evidence="4 5" key="1">
    <citation type="submission" date="2018-09" db="EMBL/GenBank/DDBJ databases">
        <title>YIM 75507 draft genome.</title>
        <authorList>
            <person name="Tang S."/>
            <person name="Feng Y."/>
        </authorList>
    </citation>
    <scope>NUCLEOTIDE SEQUENCE [LARGE SCALE GENOMIC DNA]</scope>
    <source>
        <strain evidence="4 5">YIM 75507</strain>
    </source>
</reference>
<keyword evidence="2" id="KW-0378">Hydrolase</keyword>
<evidence type="ECO:0000256" key="2">
    <source>
        <dbReference type="ARBA" id="ARBA00022801"/>
    </source>
</evidence>
<keyword evidence="5" id="KW-1185">Reference proteome</keyword>
<dbReference type="InterPro" id="IPR020802">
    <property type="entry name" value="TesA-like"/>
</dbReference>
<dbReference type="InterPro" id="IPR001031">
    <property type="entry name" value="Thioesterase"/>
</dbReference>
<gene>
    <name evidence="4" type="ORF">D5H75_39480</name>
</gene>
<evidence type="ECO:0000313" key="4">
    <source>
        <dbReference type="EMBL" id="RJL20550.1"/>
    </source>
</evidence>
<dbReference type="Proteomes" id="UP000265768">
    <property type="component" value="Unassembled WGS sequence"/>
</dbReference>
<evidence type="ECO:0000313" key="5">
    <source>
        <dbReference type="Proteomes" id="UP000265768"/>
    </source>
</evidence>
<sequence>MSWLRCGENRPWAARRLVCFPHAGGSAAFYRAWSRALPSVEVHAVQYPGRADRIAEPYVEDVARMARHVVQAVAPLLDRPLALFGHSMGALVAYETARLLEDRGAVPAHLFVSGARPAHDPDRVDEAVAGRDDDGFVAALLALGGSDAELLADPDMRELVLPYVRSDFRAVESYRHRPGPPLAAPVTALIGAEDPKVDAARAEGWRDLTRGGFALRALPGDHFYLVPSQELVMEEIRARLGVPAATGGG</sequence>
<protein>
    <submittedName>
        <fullName evidence="4">Thioesterase</fullName>
    </submittedName>
</protein>
<dbReference type="PANTHER" id="PTHR11487:SF0">
    <property type="entry name" value="S-ACYL FATTY ACID SYNTHASE THIOESTERASE, MEDIUM CHAIN"/>
    <property type="match status" value="1"/>
</dbReference>
<dbReference type="Gene3D" id="3.40.50.1820">
    <property type="entry name" value="alpha/beta hydrolase"/>
    <property type="match status" value="1"/>
</dbReference>
<dbReference type="RefSeq" id="WP_119931754.1">
    <property type="nucleotide sequence ID" value="NZ_QZEY01000030.1"/>
</dbReference>
<dbReference type="GO" id="GO:0008610">
    <property type="term" value="P:lipid biosynthetic process"/>
    <property type="evidence" value="ECO:0007669"/>
    <property type="project" value="TreeGrafter"/>
</dbReference>
<feature type="domain" description="Thioesterase TesA-like" evidence="3">
    <location>
        <begin position="18"/>
        <end position="240"/>
    </location>
</feature>
<dbReference type="EMBL" id="QZEY01000030">
    <property type="protein sequence ID" value="RJL20550.1"/>
    <property type="molecule type" value="Genomic_DNA"/>
</dbReference>
<proteinExistence type="inferred from homology"/>
<dbReference type="SUPFAM" id="SSF53474">
    <property type="entry name" value="alpha/beta-Hydrolases"/>
    <property type="match status" value="1"/>
</dbReference>
<comment type="similarity">
    <text evidence="1">Belongs to the thioesterase family.</text>
</comment>
<accession>A0A3A4A0Y5</accession>
<dbReference type="OrthoDB" id="8480037at2"/>
<comment type="caution">
    <text evidence="4">The sequence shown here is derived from an EMBL/GenBank/DDBJ whole genome shotgun (WGS) entry which is preliminary data.</text>
</comment>
<dbReference type="InterPro" id="IPR029058">
    <property type="entry name" value="AB_hydrolase_fold"/>
</dbReference>
<dbReference type="PANTHER" id="PTHR11487">
    <property type="entry name" value="THIOESTERASE"/>
    <property type="match status" value="1"/>
</dbReference>
<organism evidence="4 5">
    <name type="scientific">Bailinhaonella thermotolerans</name>
    <dbReference type="NCBI Taxonomy" id="1070861"/>
    <lineage>
        <taxon>Bacteria</taxon>
        <taxon>Bacillati</taxon>
        <taxon>Actinomycetota</taxon>
        <taxon>Actinomycetes</taxon>
        <taxon>Streptosporangiales</taxon>
        <taxon>Streptosporangiaceae</taxon>
        <taxon>Bailinhaonella</taxon>
    </lineage>
</organism>
<dbReference type="InterPro" id="IPR012223">
    <property type="entry name" value="TEII"/>
</dbReference>
<evidence type="ECO:0000259" key="3">
    <source>
        <dbReference type="SMART" id="SM00824"/>
    </source>
</evidence>
<evidence type="ECO:0000256" key="1">
    <source>
        <dbReference type="ARBA" id="ARBA00007169"/>
    </source>
</evidence>
<dbReference type="SMART" id="SM00824">
    <property type="entry name" value="PKS_TE"/>
    <property type="match status" value="1"/>
</dbReference>
<dbReference type="GO" id="GO:0016787">
    <property type="term" value="F:hydrolase activity"/>
    <property type="evidence" value="ECO:0007669"/>
    <property type="project" value="UniProtKB-KW"/>
</dbReference>
<name>A0A3A4A0Y5_9ACTN</name>
<dbReference type="Pfam" id="PF00975">
    <property type="entry name" value="Thioesterase"/>
    <property type="match status" value="1"/>
</dbReference>
<dbReference type="AlphaFoldDB" id="A0A3A4A0Y5"/>